<proteinExistence type="inferred from homology"/>
<evidence type="ECO:0000256" key="3">
    <source>
        <dbReference type="SAM" id="MobiDB-lite"/>
    </source>
</evidence>
<organism evidence="5 6">
    <name type="scientific">Neogobius melanostomus</name>
    <name type="common">round goby</name>
    <dbReference type="NCBI Taxonomy" id="47308"/>
    <lineage>
        <taxon>Eukaryota</taxon>
        <taxon>Metazoa</taxon>
        <taxon>Chordata</taxon>
        <taxon>Craniata</taxon>
        <taxon>Vertebrata</taxon>
        <taxon>Euteleostomi</taxon>
        <taxon>Actinopterygii</taxon>
        <taxon>Neopterygii</taxon>
        <taxon>Teleostei</taxon>
        <taxon>Neoteleostei</taxon>
        <taxon>Acanthomorphata</taxon>
        <taxon>Gobiaria</taxon>
        <taxon>Gobiiformes</taxon>
        <taxon>Gobioidei</taxon>
        <taxon>Gobiidae</taxon>
        <taxon>Benthophilinae</taxon>
        <taxon>Neogobiini</taxon>
        <taxon>Neogobius</taxon>
    </lineage>
</organism>
<feature type="compositionally biased region" description="Polar residues" evidence="3">
    <location>
        <begin position="16"/>
        <end position="30"/>
    </location>
</feature>
<feature type="region of interest" description="Disordered" evidence="3">
    <location>
        <begin position="1"/>
        <end position="41"/>
    </location>
</feature>
<sequence length="290" mass="31925">TSHRDRVTARTGTPEFASSTTRGPHFQNKQDGGAHQLGSPSIVTDKKCGSYSGHRHTRGLVSHADRGQAFRRLHPVTRTTHLSTRTLSIETQDTPNPRSLKFLPGKAVLGSGTQDFPTPSAAESSALARNLFDIEGVKSVFFGPDFITLTKADEDVEWTDIKRHAVETITKYFESGDPISTGAIHNESSHCEDDDDIVSLIKELLDTRIRPTVQEDGGDVIFKGFENGVVQLKLVGSCTGCPSSSVTLRNGIQNMMQFYIPEVDAVEQVEDEVDEVNAKVFQEIERKLQE</sequence>
<dbReference type="Gene3D" id="3.30.300.130">
    <property type="entry name" value="Fe-S cluster assembly (FSCA)"/>
    <property type="match status" value="1"/>
</dbReference>
<dbReference type="SUPFAM" id="SSF117916">
    <property type="entry name" value="Fe-S cluster assembly (FSCA) domain-like"/>
    <property type="match status" value="1"/>
</dbReference>
<evidence type="ECO:0000313" key="5">
    <source>
        <dbReference type="Ensembl" id="ENSNMLP00000041643.1"/>
    </source>
</evidence>
<dbReference type="GO" id="GO:0005739">
    <property type="term" value="C:mitochondrion"/>
    <property type="evidence" value="ECO:0007669"/>
    <property type="project" value="TreeGrafter"/>
</dbReference>
<dbReference type="Pfam" id="PF08712">
    <property type="entry name" value="Nfu_N"/>
    <property type="match status" value="1"/>
</dbReference>
<dbReference type="InterPro" id="IPR001075">
    <property type="entry name" value="NIF_FeS_clus_asmbl_NifU_C"/>
</dbReference>
<evidence type="ECO:0000259" key="4">
    <source>
        <dbReference type="SMART" id="SM00932"/>
    </source>
</evidence>
<accession>A0A8C6UV27</accession>
<dbReference type="InterPro" id="IPR036498">
    <property type="entry name" value="Nfu/NifU_N_sf"/>
</dbReference>
<dbReference type="Pfam" id="PF01106">
    <property type="entry name" value="NifU"/>
    <property type="match status" value="1"/>
</dbReference>
<dbReference type="FunFam" id="3.30.300.130:FF:000001">
    <property type="entry name" value="NFU1 iron-sulfur cluster scaffold"/>
    <property type="match status" value="1"/>
</dbReference>
<reference evidence="5" key="2">
    <citation type="submission" date="2025-09" db="UniProtKB">
        <authorList>
            <consortium name="Ensembl"/>
        </authorList>
    </citation>
    <scope>IDENTIFICATION</scope>
</reference>
<evidence type="ECO:0000256" key="1">
    <source>
        <dbReference type="ARBA" id="ARBA00006420"/>
    </source>
</evidence>
<dbReference type="GO" id="GO:0016226">
    <property type="term" value="P:iron-sulfur cluster assembly"/>
    <property type="evidence" value="ECO:0007669"/>
    <property type="project" value="InterPro"/>
</dbReference>
<dbReference type="InterPro" id="IPR034904">
    <property type="entry name" value="FSCA_dom_sf"/>
</dbReference>
<dbReference type="Ensembl" id="ENSNMLT00000046286.1">
    <property type="protein sequence ID" value="ENSNMLP00000041643.1"/>
    <property type="gene ID" value="ENSNMLG00000025483.1"/>
</dbReference>
<evidence type="ECO:0000256" key="2">
    <source>
        <dbReference type="ARBA" id="ARBA00018782"/>
    </source>
</evidence>
<dbReference type="GO" id="GO:0005506">
    <property type="term" value="F:iron ion binding"/>
    <property type="evidence" value="ECO:0007669"/>
    <property type="project" value="InterPro"/>
</dbReference>
<dbReference type="PANTHER" id="PTHR11178">
    <property type="entry name" value="IRON-SULFUR CLUSTER SCAFFOLD PROTEIN NFU-RELATED"/>
    <property type="match status" value="1"/>
</dbReference>
<name>A0A8C6UV27_9GOBI</name>
<comment type="similarity">
    <text evidence="1">Belongs to the NifU family.</text>
</comment>
<evidence type="ECO:0000313" key="6">
    <source>
        <dbReference type="Proteomes" id="UP000694523"/>
    </source>
</evidence>
<feature type="domain" description="Scaffold protein Nfu/NifU N-terminal" evidence="4">
    <location>
        <begin position="89"/>
        <end position="176"/>
    </location>
</feature>
<protein>
    <recommendedName>
        <fullName evidence="2">NFU1 iron-sulfur cluster scaffold homolog, mitochondrial</fullName>
    </recommendedName>
</protein>
<dbReference type="GO" id="GO:0051536">
    <property type="term" value="F:iron-sulfur cluster binding"/>
    <property type="evidence" value="ECO:0007669"/>
    <property type="project" value="InterPro"/>
</dbReference>
<dbReference type="SUPFAM" id="SSF110836">
    <property type="entry name" value="Hypothetical protein SAV1430"/>
    <property type="match status" value="1"/>
</dbReference>
<dbReference type="Gene3D" id="3.30.1370.70">
    <property type="entry name" value="Scaffold protein Nfu/NifU, N-terminal domain"/>
    <property type="match status" value="1"/>
</dbReference>
<keyword evidence="6" id="KW-1185">Reference proteome</keyword>
<dbReference type="Proteomes" id="UP000694523">
    <property type="component" value="Unplaced"/>
</dbReference>
<dbReference type="PANTHER" id="PTHR11178:SF45">
    <property type="entry name" value="NFU1 IRON-SULFUR CLUSTER SCAFFOLD HOMOLOG, MITOCHONDRIAL"/>
    <property type="match status" value="1"/>
</dbReference>
<reference evidence="5" key="1">
    <citation type="submission" date="2025-08" db="UniProtKB">
        <authorList>
            <consortium name="Ensembl"/>
        </authorList>
    </citation>
    <scope>IDENTIFICATION</scope>
</reference>
<dbReference type="SMART" id="SM00932">
    <property type="entry name" value="Nfu_N"/>
    <property type="match status" value="1"/>
</dbReference>
<dbReference type="AlphaFoldDB" id="A0A8C6UV27"/>
<dbReference type="InterPro" id="IPR014824">
    <property type="entry name" value="Nfu/NifU_N"/>
</dbReference>